<dbReference type="InterPro" id="IPR006162">
    <property type="entry name" value="Ppantetheine_attach_site"/>
</dbReference>
<dbReference type="Pfam" id="PF08990">
    <property type="entry name" value="Docking"/>
    <property type="match status" value="1"/>
</dbReference>
<evidence type="ECO:0000313" key="12">
    <source>
        <dbReference type="Proteomes" id="UP000656881"/>
    </source>
</evidence>
<feature type="domain" description="Carrier" evidence="9">
    <location>
        <begin position="974"/>
        <end position="1049"/>
    </location>
</feature>
<dbReference type="SUPFAM" id="SSF53901">
    <property type="entry name" value="Thiolase-like"/>
    <property type="match status" value="2"/>
</dbReference>
<evidence type="ECO:0000256" key="7">
    <source>
        <dbReference type="ARBA" id="ARBA00023315"/>
    </source>
</evidence>
<comment type="caution">
    <text evidence="11">The sequence shown here is derived from an EMBL/GenBank/DDBJ whole genome shotgun (WGS) entry which is preliminary data.</text>
</comment>
<feature type="region of interest" description="Disordered" evidence="8">
    <location>
        <begin position="1989"/>
        <end position="2016"/>
    </location>
</feature>
<dbReference type="InterPro" id="IPR015083">
    <property type="entry name" value="NorB/c/GfsB-D-like_docking"/>
</dbReference>
<reference evidence="12" key="1">
    <citation type="journal article" date="2019" name="Int. J. Syst. Evol. Microbiol.">
        <title>The Global Catalogue of Microorganisms (GCM) 10K type strain sequencing project: providing services to taxonomists for standard genome sequencing and annotation.</title>
        <authorList>
            <consortium name="The Broad Institute Genomics Platform"/>
            <consortium name="The Broad Institute Genome Sequencing Center for Infectious Disease"/>
            <person name="Wu L."/>
            <person name="Ma J."/>
        </authorList>
    </citation>
    <scope>NUCLEOTIDE SEQUENCE [LARGE SCALE GENOMIC DNA]</scope>
    <source>
        <strain evidence="12">CGMCC 4.7349</strain>
    </source>
</reference>
<evidence type="ECO:0000256" key="2">
    <source>
        <dbReference type="ARBA" id="ARBA00022450"/>
    </source>
</evidence>
<dbReference type="InterPro" id="IPR014031">
    <property type="entry name" value="Ketoacyl_synth_C"/>
</dbReference>
<dbReference type="InterPro" id="IPR016035">
    <property type="entry name" value="Acyl_Trfase/lysoPLipase"/>
</dbReference>
<protein>
    <submittedName>
        <fullName evidence="11">Uncharacterized protein</fullName>
    </submittedName>
</protein>
<keyword evidence="7" id="KW-0012">Acyltransferase</keyword>
<dbReference type="InterPro" id="IPR032821">
    <property type="entry name" value="PKS_assoc"/>
</dbReference>
<sequence length="2317" mass="244155">MVTDDQIRYYLKRVTADLHETRGRLRELEDAAGEPIAVVAMGCRYPGGVASPEDLWDLVAAGRDAVAPFPDDRGWDVDGLYDPDPDRLGKCYAREGGFLADVASFDAALFGVGPREALTLDPQQRLLLEVSWETFERAGLTPASLRGSRTGVFVGTSSQEYAMLLQSARETFEGYSTGFLASVLSGRLAYTFGLEGPAITVDTACSASLTALHLAVRALRQGECTMALAGGASVMTTPSMFVEFSRQRGLAPDGRCKPFAAVADGTGWGEGVGLLLLERLSDAHRNGHPVLAVVRGSAMNQDGASNGLTAPNGPSQQRVIRAALADARLDLADIDAVEAHGTGTTLGDPIEAQALLATYGQDRPADRPLWLGSIKSNIGHTQAAAGVGGVIKTVMALRRGVLPPTLHVDEPTPHVDWSSGAVRLLTGARDWPRGDRLRRAGVSSFGISGTNAHVILEESAYDAFPAPAVAAPARAVPLGAVADSGRAADADREVAPPLPWLITARTEKGLREQAARLRHHVLARPDLAPADVSHSLLTSRTRFDHRAVVLADDRDAYLAGLAALAEGTSAEGVVTGVAKEPGKPVFVFPGQGAQWEGMAAELCRDSAVFRERLHECADAVAPYADFSLVDVVCGAEGAASLARVDVVQPALWAMMVSLAALWRSHGVEPGAVVGHSQGEIAAACVAGALSLDDGARIVARRSRLVAERLAGSGGMAFLALPEDRARDRLSEWGTRLSVAAANSPSSVVVSGDAEALDELLYAAEREGTRAIRVAVDYASHSAQVESLKGELLTTLAGVTPRAAAIPFFSTVMGGQVDTTGLDATYWYRNLRETVRFDPTVRELLAAGHRTYIEMSPHPVLAVSVQELLEGAAAAESTGSVGDGTVLTSLRRDEGHLLRFRTSVAEAHVQGLRVDWSSRVGPGARLVDLPTHAFQRRRYWPDGLPAAVPAPEGDESAAARFRERLAELPTGGGERLVLETVCEHTAAVLNLGSPADVDVTQAFTDLGFVSMTAMELRNRLATATGVRLSPVAVFDHPTAERLSAHLLAHLTGDQEVTQGPVLAAPAADEPIAIVAMGCRYPGDVTSPEQLWDLVASGRDATSGFPVNRGWDTEDLYDPNPGRPGRTYVRRGGFLHDADRFDPLLFGISPREALAMDPQQRLLLEVAWEVIERARLSPDAVRGSRTGVFVGVSGQDYLPLLTADPDGGAGHLMTGTSTSVASGRLAYTFGLEGPAVTVDTACSSSLVALHLAVQALRQGDCASALVGGATILSTPGAFLEFSLQGALAPNGRCKAFAAAADGTGWGEGVGMLLIEPLSMARRAGHPVLALIRGSAVNQDGASNGLSAPNGLAQQRVIRQALAQAGLTARDVDAVEAHGTGTTLGDPIEAEALLATYGRGRPAHAPLWLGSLKSNVGHTAAAAGVGGVIKTVLALREGVLPPTLHVDEPTPHVDWSSGAVELLTESRPWPDTGRARRAGVSSFGISGTNAHVIVEQAPDDDVVEQAPDDDMVEQAPDEPDRSEVAPAASLPTVPWVLSGGTEEALREQADRLRVFVGQRTELLSADIARSLTATRACLEHRAVVLGQDRDALMAALSALARGEGDVPDVVHGSARGRGRVAFSFSGLVGREGGWTVLARELYARVPVFASAAEETRAAFAAVLEPDLEPDLDPFPDPDPVLDQVALFTAELALFRLLEHWGVTPDALLGHSVGEVTAAHCAGVLSLADAAALVVALAGEASAEPSSSGGEAGDGIRRTVKELTFRPPVIPLASGRTGTPVSYEELSSPEHWVRLARADDVPSTDAEPWLSSQGVYGQLSLGADGTGADGVTDMEALLRALARLHVGGVPVGWDRMLTDCGARLVDLPTYAFRNQRYWPESTALPLGAARPRGAAVPALTDRGRLAGADADERARLLAALVRTHVAAVLRLPDADEVDDERPLPELGFDSLTAVDLRNRLGADTGLRLPPALVFQHPTVTDLTRHLAAEWETTGPAHDDSDAPGRDIPGPDVAPGDPSQSQFTLGPLLARASEQGRTEEFHELVRLVAQFRPAFDVPEERLRPPQVRLARGSAAASLVCFPTFAVGSGAPQYARLAAASGGAHDVWVQPVPGFRRQESLPASVDALAELLADGVEQCADGGPVVLLGYSAGGWIAHATAAVLEARGTRPDAVVLLDTHWPDSPALADLHARIEHARTTGAPDVLWAEEAVDDAYLTAMAHYTGLFRAWTPQEIDAPTLLVRASESPLGEPPLAEPQLADAPLAEAPENWRPHWHLPHTAVDTAGTHFSLIREHSEPTLRAVRDWLAAPAPVPAPVPTQGAE</sequence>
<dbReference type="EMBL" id="BMNG01000002">
    <property type="protein sequence ID" value="GGO37686.1"/>
    <property type="molecule type" value="Genomic_DNA"/>
</dbReference>
<keyword evidence="5" id="KW-0045">Antibiotic biosynthesis</keyword>
<dbReference type="InterPro" id="IPR036736">
    <property type="entry name" value="ACP-like_sf"/>
</dbReference>
<dbReference type="Proteomes" id="UP000656881">
    <property type="component" value="Unassembled WGS sequence"/>
</dbReference>
<evidence type="ECO:0000256" key="6">
    <source>
        <dbReference type="ARBA" id="ARBA00023268"/>
    </source>
</evidence>
<dbReference type="InterPro" id="IPR020841">
    <property type="entry name" value="PKS_Beta-ketoAc_synthase_dom"/>
</dbReference>
<dbReference type="Pfam" id="PF00550">
    <property type="entry name" value="PP-binding"/>
    <property type="match status" value="2"/>
</dbReference>
<dbReference type="PANTHER" id="PTHR43775">
    <property type="entry name" value="FATTY ACID SYNTHASE"/>
    <property type="match status" value="1"/>
</dbReference>
<dbReference type="Gene3D" id="3.40.366.10">
    <property type="entry name" value="Malonyl-Coenzyme A Acyl Carrier Protein, domain 2"/>
    <property type="match status" value="2"/>
</dbReference>
<evidence type="ECO:0000256" key="8">
    <source>
        <dbReference type="SAM" id="MobiDB-lite"/>
    </source>
</evidence>
<dbReference type="InterPro" id="IPR009081">
    <property type="entry name" value="PP-bd_ACP"/>
</dbReference>
<evidence type="ECO:0000313" key="11">
    <source>
        <dbReference type="EMBL" id="GGO37686.1"/>
    </source>
</evidence>
<dbReference type="Pfam" id="PF02801">
    <property type="entry name" value="Ketoacyl-synt_C"/>
    <property type="match status" value="2"/>
</dbReference>
<dbReference type="Gene3D" id="3.40.47.10">
    <property type="match status" value="2"/>
</dbReference>
<keyword evidence="6" id="KW-0511">Multifunctional enzyme</keyword>
<proteinExistence type="predicted"/>
<keyword evidence="12" id="KW-1185">Reference proteome</keyword>
<feature type="domain" description="Ketosynthase family 3 (KS3)" evidence="10">
    <location>
        <begin position="1067"/>
        <end position="1493"/>
    </location>
</feature>
<dbReference type="Pfam" id="PF00698">
    <property type="entry name" value="Acyl_transf_1"/>
    <property type="match status" value="2"/>
</dbReference>
<dbReference type="SUPFAM" id="SSF53474">
    <property type="entry name" value="alpha/beta-Hydrolases"/>
    <property type="match status" value="1"/>
</dbReference>
<dbReference type="InterPro" id="IPR016036">
    <property type="entry name" value="Malonyl_transacylase_ACP-bd"/>
</dbReference>
<dbReference type="Pfam" id="PF00109">
    <property type="entry name" value="ketoacyl-synt"/>
    <property type="match status" value="2"/>
</dbReference>
<dbReference type="Pfam" id="PF00975">
    <property type="entry name" value="Thioesterase"/>
    <property type="match status" value="1"/>
</dbReference>
<dbReference type="Gene3D" id="3.30.70.3290">
    <property type="match status" value="1"/>
</dbReference>
<evidence type="ECO:0000259" key="10">
    <source>
        <dbReference type="PROSITE" id="PS52004"/>
    </source>
</evidence>
<dbReference type="InterPro" id="IPR014043">
    <property type="entry name" value="Acyl_transferase_dom"/>
</dbReference>
<dbReference type="SMART" id="SM00825">
    <property type="entry name" value="PKS_KS"/>
    <property type="match status" value="2"/>
</dbReference>
<dbReference type="PANTHER" id="PTHR43775:SF51">
    <property type="entry name" value="INACTIVE PHENOLPHTHIOCEROL SYNTHESIS POLYKETIDE SYNTHASE TYPE I PKS1-RELATED"/>
    <property type="match status" value="1"/>
</dbReference>
<feature type="domain" description="Carrier" evidence="9">
    <location>
        <begin position="1911"/>
        <end position="1986"/>
    </location>
</feature>
<dbReference type="SUPFAM" id="SSF52151">
    <property type="entry name" value="FabD/lysophospholipase-like"/>
    <property type="match status" value="2"/>
</dbReference>
<dbReference type="PROSITE" id="PS00012">
    <property type="entry name" value="PHOSPHOPANTETHEINE"/>
    <property type="match status" value="1"/>
</dbReference>
<dbReference type="PROSITE" id="PS50075">
    <property type="entry name" value="CARRIER"/>
    <property type="match status" value="2"/>
</dbReference>
<dbReference type="InterPro" id="IPR050091">
    <property type="entry name" value="PKS_NRPS_Biosynth_Enz"/>
</dbReference>
<dbReference type="SUPFAM" id="SSF47336">
    <property type="entry name" value="ACP-like"/>
    <property type="match status" value="1"/>
</dbReference>
<dbReference type="PROSITE" id="PS52004">
    <property type="entry name" value="KS3_2"/>
    <property type="match status" value="2"/>
</dbReference>
<accession>A0ABQ2LK48</accession>
<comment type="cofactor">
    <cofactor evidence="1">
        <name>pantetheine 4'-phosphate</name>
        <dbReference type="ChEBI" id="CHEBI:47942"/>
    </cofactor>
</comment>
<name>A0ABQ2LK48_9ACTN</name>
<evidence type="ECO:0000259" key="9">
    <source>
        <dbReference type="PROSITE" id="PS50075"/>
    </source>
</evidence>
<dbReference type="InterPro" id="IPR001031">
    <property type="entry name" value="Thioesterase"/>
</dbReference>
<dbReference type="InterPro" id="IPR020802">
    <property type="entry name" value="TesA-like"/>
</dbReference>
<dbReference type="InterPro" id="IPR001227">
    <property type="entry name" value="Ac_transferase_dom_sf"/>
</dbReference>
<dbReference type="Gene3D" id="1.10.1200.10">
    <property type="entry name" value="ACP-like"/>
    <property type="match status" value="2"/>
</dbReference>
<gene>
    <name evidence="11" type="ORF">GCM10012286_11530</name>
</gene>
<evidence type="ECO:0000256" key="1">
    <source>
        <dbReference type="ARBA" id="ARBA00001957"/>
    </source>
</evidence>
<keyword evidence="4" id="KW-0808">Transferase</keyword>
<dbReference type="SMART" id="SM00824">
    <property type="entry name" value="PKS_TE"/>
    <property type="match status" value="1"/>
</dbReference>
<dbReference type="InterPro" id="IPR016039">
    <property type="entry name" value="Thiolase-like"/>
</dbReference>
<keyword evidence="3" id="KW-0597">Phosphoprotein</keyword>
<keyword evidence="2" id="KW-0596">Phosphopantetheine</keyword>
<dbReference type="SMART" id="SM01294">
    <property type="entry name" value="PKS_PP_betabranch"/>
    <property type="match status" value="2"/>
</dbReference>
<evidence type="ECO:0000256" key="5">
    <source>
        <dbReference type="ARBA" id="ARBA00023194"/>
    </source>
</evidence>
<dbReference type="SUPFAM" id="SSF101173">
    <property type="entry name" value="Docking domain B of the erythromycin polyketide synthase (DEBS)"/>
    <property type="match status" value="1"/>
</dbReference>
<evidence type="ECO:0000256" key="3">
    <source>
        <dbReference type="ARBA" id="ARBA00022553"/>
    </source>
</evidence>
<dbReference type="SUPFAM" id="SSF55048">
    <property type="entry name" value="Probable ACP-binding domain of malonyl-CoA ACP transacylase"/>
    <property type="match status" value="1"/>
</dbReference>
<dbReference type="InterPro" id="IPR020806">
    <property type="entry name" value="PKS_PP-bd"/>
</dbReference>
<organism evidence="11 12">
    <name type="scientific">Streptomyces lasiicapitis</name>
    <dbReference type="NCBI Taxonomy" id="1923961"/>
    <lineage>
        <taxon>Bacteria</taxon>
        <taxon>Bacillati</taxon>
        <taxon>Actinomycetota</taxon>
        <taxon>Actinomycetes</taxon>
        <taxon>Kitasatosporales</taxon>
        <taxon>Streptomycetaceae</taxon>
        <taxon>Streptomyces</taxon>
    </lineage>
</organism>
<dbReference type="Pfam" id="PF16197">
    <property type="entry name" value="KAsynt_C_assoc"/>
    <property type="match status" value="2"/>
</dbReference>
<dbReference type="CDD" id="cd00833">
    <property type="entry name" value="PKS"/>
    <property type="match status" value="2"/>
</dbReference>
<dbReference type="InterPro" id="IPR036299">
    <property type="entry name" value="Polyketide_synth_docking_sf"/>
</dbReference>
<dbReference type="PROSITE" id="PS00606">
    <property type="entry name" value="KS3_1"/>
    <property type="match status" value="2"/>
</dbReference>
<dbReference type="InterPro" id="IPR014030">
    <property type="entry name" value="Ketoacyl_synth_N"/>
</dbReference>
<evidence type="ECO:0000256" key="4">
    <source>
        <dbReference type="ARBA" id="ARBA00022679"/>
    </source>
</evidence>
<dbReference type="SMART" id="SM00823">
    <property type="entry name" value="PKS_PP"/>
    <property type="match status" value="2"/>
</dbReference>
<dbReference type="Gene3D" id="3.40.50.1820">
    <property type="entry name" value="alpha/beta hydrolase"/>
    <property type="match status" value="1"/>
</dbReference>
<dbReference type="InterPro" id="IPR029058">
    <property type="entry name" value="AB_hydrolase_fold"/>
</dbReference>
<feature type="domain" description="Ketosynthase family 3 (KS3)" evidence="10">
    <location>
        <begin position="33"/>
        <end position="458"/>
    </location>
</feature>
<dbReference type="SMART" id="SM00827">
    <property type="entry name" value="PKS_AT"/>
    <property type="match status" value="1"/>
</dbReference>
<dbReference type="InterPro" id="IPR018201">
    <property type="entry name" value="Ketoacyl_synth_AS"/>
</dbReference>